<dbReference type="Gene3D" id="2.60.40.1190">
    <property type="match status" value="1"/>
</dbReference>
<keyword evidence="5" id="KW-1185">Reference proteome</keyword>
<name>A0AA41X2B0_9ALTE</name>
<dbReference type="AlphaFoldDB" id="A0AA41X2B0"/>
<dbReference type="Pfam" id="PF19313">
    <property type="entry name" value="DUF5916"/>
    <property type="match status" value="1"/>
</dbReference>
<dbReference type="InterPro" id="IPR045670">
    <property type="entry name" value="DUF5916"/>
</dbReference>
<reference evidence="4" key="1">
    <citation type="submission" date="2022-07" db="EMBL/GenBank/DDBJ databases">
        <title>Characterization of the Novel Bacterium Alteromonas immobilis LMIT006 and Alteromonas gregis LMIT007.</title>
        <authorList>
            <person name="Lin X."/>
        </authorList>
    </citation>
    <scope>NUCLEOTIDE SEQUENCE</scope>
    <source>
        <strain evidence="4">LMIT007</strain>
    </source>
</reference>
<keyword evidence="1" id="KW-0732">Signal</keyword>
<evidence type="ECO:0000259" key="2">
    <source>
        <dbReference type="Pfam" id="PF06452"/>
    </source>
</evidence>
<dbReference type="InterPro" id="IPR010502">
    <property type="entry name" value="Carb-bd_dom_fam9"/>
</dbReference>
<comment type="caution">
    <text evidence="4">The sequence shown here is derived from an EMBL/GenBank/DDBJ whole genome shotgun (WGS) entry which is preliminary data.</text>
</comment>
<feature type="domain" description="DUF5916" evidence="3">
    <location>
        <begin position="271"/>
        <end position="347"/>
    </location>
</feature>
<evidence type="ECO:0000256" key="1">
    <source>
        <dbReference type="SAM" id="SignalP"/>
    </source>
</evidence>
<sequence length="772" mass="88154">MLKIKTSLLVLSTLCIFLHASTLAAQPRPSAQYLNQDKLIIPNIQTTVEIDGVLDEPVWQKAGKTVLDNVMKPFNNIPAPDLADVYYFENDDTLFVGFVVADKHPEKIRASYVDRDQIWGDDLVGIKLDTFNDAKLAYQFFINPLGIQSDGIQNEMTGNESDSWNTIWESKGQITASGYTVEVAIPLSTMNFDDSDGEKQWGVEFVRFLPRENVLRISHLAYDRNNSCDLCQMGQITGFANAQQGNNLDIVPTLVVARGESRDLAPTTDWVTQNQSELGLDVKWGITPDISLQATFNPDFSQVESDVAQVSVNNTFALFFSEKRPFFVENSDYFTSNYNLVYTRNINAPDYGLKLTGRSDKHALGVFFANDDSTNFLVPGNLGSSIASLESKSNNLALRYRYDVTDDISVGWISTIREADDYHNYVAGVDVKYTPTAKDNLRIQWVHSDTEYPEFLAADFCDDTCTEAYLRTDRDEAFTGQALRINYSHNAEDYFMRASHYRNGADFRGDLGFVSRVDRNSSVIGGGLYWWNQNSWWDRIRLTGDWDIHHNDDGELLEKEIEAYLSIRAKYETFVEIGRTNRVRVGLRQDPLDIGIDGNAQQFSEYQNRFVIETKPTPKLGLFQMFRQGDQIDFTNNRVGQRLVSESTISYKIGAHLNLRAGYEYRKLEADAADVFTAKIINARATYQFDSRQFLRLIMSWAEVERNPENYIDTVTAYRKDLGLQLLYSYKVNPLTKFFIGYSDAAYQDDEVLRLRKNERSLFMKFSYAWSQ</sequence>
<feature type="signal peptide" evidence="1">
    <location>
        <begin position="1"/>
        <end position="24"/>
    </location>
</feature>
<gene>
    <name evidence="4" type="ORF">NLF92_04435</name>
</gene>
<dbReference type="SUPFAM" id="SSF49344">
    <property type="entry name" value="CBD9-like"/>
    <property type="match status" value="1"/>
</dbReference>
<dbReference type="Pfam" id="PF06452">
    <property type="entry name" value="CBM9_1"/>
    <property type="match status" value="1"/>
</dbReference>
<evidence type="ECO:0000259" key="3">
    <source>
        <dbReference type="Pfam" id="PF19313"/>
    </source>
</evidence>
<dbReference type="GO" id="GO:0016052">
    <property type="term" value="P:carbohydrate catabolic process"/>
    <property type="evidence" value="ECO:0007669"/>
    <property type="project" value="InterPro"/>
</dbReference>
<accession>A0AA41X2B0</accession>
<dbReference type="GO" id="GO:0030246">
    <property type="term" value="F:carbohydrate binding"/>
    <property type="evidence" value="ECO:0007669"/>
    <property type="project" value="InterPro"/>
</dbReference>
<proteinExistence type="predicted"/>
<feature type="domain" description="Carbohydrate-binding" evidence="2">
    <location>
        <begin position="50"/>
        <end position="205"/>
    </location>
</feature>
<evidence type="ECO:0000313" key="4">
    <source>
        <dbReference type="EMBL" id="MCP3428188.1"/>
    </source>
</evidence>
<dbReference type="EMBL" id="JANATA010000005">
    <property type="protein sequence ID" value="MCP3428188.1"/>
    <property type="molecule type" value="Genomic_DNA"/>
</dbReference>
<protein>
    <submittedName>
        <fullName evidence="4">Carbohydrate binding family 9 domain-containing protein</fullName>
    </submittedName>
</protein>
<evidence type="ECO:0000313" key="5">
    <source>
        <dbReference type="Proteomes" id="UP001165413"/>
    </source>
</evidence>
<dbReference type="Proteomes" id="UP001165413">
    <property type="component" value="Unassembled WGS sequence"/>
</dbReference>
<organism evidence="4 5">
    <name type="scientific">Opacimonas viscosa</name>
    <dbReference type="NCBI Taxonomy" id="2961944"/>
    <lineage>
        <taxon>Bacteria</taxon>
        <taxon>Pseudomonadati</taxon>
        <taxon>Pseudomonadota</taxon>
        <taxon>Gammaproteobacteria</taxon>
        <taxon>Alteromonadales</taxon>
        <taxon>Alteromonadaceae</taxon>
        <taxon>Opacimonas</taxon>
    </lineage>
</organism>
<feature type="chain" id="PRO_5041290459" evidence="1">
    <location>
        <begin position="25"/>
        <end position="772"/>
    </location>
</feature>
<dbReference type="CDD" id="cd09618">
    <property type="entry name" value="CBM9_like_2"/>
    <property type="match status" value="1"/>
</dbReference>
<dbReference type="SUPFAM" id="SSF56935">
    <property type="entry name" value="Porins"/>
    <property type="match status" value="1"/>
</dbReference>
<dbReference type="GO" id="GO:0004553">
    <property type="term" value="F:hydrolase activity, hydrolyzing O-glycosyl compounds"/>
    <property type="evidence" value="ECO:0007669"/>
    <property type="project" value="InterPro"/>
</dbReference>
<dbReference type="RefSeq" id="WP_254099291.1">
    <property type="nucleotide sequence ID" value="NZ_JANATA010000005.1"/>
</dbReference>